<comment type="caution">
    <text evidence="2">The sequence shown here is derived from an EMBL/GenBank/DDBJ whole genome shotgun (WGS) entry which is preliminary data.</text>
</comment>
<name>A0A927BP44_STRGL</name>
<dbReference type="EMBL" id="JACWUS010000015">
    <property type="protein sequence ID" value="MBD2830347.1"/>
    <property type="molecule type" value="Genomic_DNA"/>
</dbReference>
<proteinExistence type="predicted"/>
<protein>
    <submittedName>
        <fullName evidence="2">Uncharacterized protein</fullName>
    </submittedName>
</protein>
<dbReference type="AlphaFoldDB" id="A0A927BP44"/>
<feature type="region of interest" description="Disordered" evidence="1">
    <location>
        <begin position="47"/>
        <end position="99"/>
    </location>
</feature>
<feature type="compositionally biased region" description="Basic and acidic residues" evidence="1">
    <location>
        <begin position="77"/>
        <end position="94"/>
    </location>
</feature>
<gene>
    <name evidence="2" type="ORF">ID875_26770</name>
</gene>
<reference evidence="2" key="1">
    <citation type="journal article" date="2020" name="PLoS ONE">
        <title>Isolation and characterization of Streptomyces bacteriophages and Streptomyces strains encoding biosynthetic arsenals: Streptomyces strains and phages for antibiotic discovery.</title>
        <authorList>
            <person name="Montano E.T."/>
            <person name="Nideffer J.F."/>
            <person name="Brumage L."/>
            <person name="Erb M."/>
            <person name="Derman A.I."/>
            <person name="Davis J.P."/>
            <person name="Estrada E."/>
            <person name="Fu S."/>
            <person name="Le D."/>
            <person name="Vuppala A."/>
            <person name="Tran C."/>
            <person name="Luterstein E."/>
            <person name="Lakkaraju S."/>
            <person name="Panchagnula S."/>
            <person name="Ren C."/>
            <person name="Doan J."/>
            <person name="Tran S."/>
            <person name="Soriano J."/>
            <person name="Fujita Y."/>
            <person name="Gutala P."/>
            <person name="Fujii Q."/>
            <person name="Lee M."/>
            <person name="Bui A."/>
            <person name="Villarreal C."/>
            <person name="Shing S.R."/>
            <person name="Kim S."/>
            <person name="Freeman D."/>
            <person name="Racha V."/>
            <person name="Ho A."/>
            <person name="Kumar P."/>
            <person name="Falah K."/>
            <person name="Dawson T."/>
            <person name="Enustun E."/>
            <person name="Prichard A."/>
            <person name="Gomez A."/>
            <person name="Khanna K."/>
            <person name="Trigg S."/>
            <person name="Fernandez L."/>
            <person name="Pogliano K."/>
            <person name="Pogliano J."/>
        </authorList>
    </citation>
    <scope>NUCLEOTIDE SEQUENCE</scope>
    <source>
        <strain evidence="2">QF2</strain>
    </source>
</reference>
<feature type="compositionally biased region" description="Basic and acidic residues" evidence="1">
    <location>
        <begin position="57"/>
        <end position="69"/>
    </location>
</feature>
<sequence length="153" mass="15985">MRRPKPPTRTVARTTRATATQDAVWSGALTVRGGLHQPGEVAFVAFGPADVPPGGEGQRRIGGEAEHAPDQGGAVQRGEEQRQGARDEGEHGEDGESGAQLAAHQRAYVGAAEGGLLVDLRLRAIAGQRAHPARLTRDHFPPGGWLCGHGLGV</sequence>
<evidence type="ECO:0000256" key="1">
    <source>
        <dbReference type="SAM" id="MobiDB-lite"/>
    </source>
</evidence>
<organism evidence="2">
    <name type="scientific">Streptomyces globisporus</name>
    <dbReference type="NCBI Taxonomy" id="1908"/>
    <lineage>
        <taxon>Bacteria</taxon>
        <taxon>Bacillati</taxon>
        <taxon>Actinomycetota</taxon>
        <taxon>Actinomycetes</taxon>
        <taxon>Kitasatosporales</taxon>
        <taxon>Streptomycetaceae</taxon>
        <taxon>Streptomyces</taxon>
    </lineage>
</organism>
<evidence type="ECO:0000313" key="2">
    <source>
        <dbReference type="EMBL" id="MBD2830347.1"/>
    </source>
</evidence>
<accession>A0A927BP44</accession>